<dbReference type="EMBL" id="JAVRJZ010000029">
    <property type="protein sequence ID" value="KAK2704216.1"/>
    <property type="molecule type" value="Genomic_DNA"/>
</dbReference>
<feature type="non-terminal residue" evidence="3">
    <location>
        <position position="120"/>
    </location>
</feature>
<feature type="region of interest" description="Disordered" evidence="1">
    <location>
        <begin position="100"/>
        <end position="120"/>
    </location>
</feature>
<evidence type="ECO:0000256" key="1">
    <source>
        <dbReference type="SAM" id="MobiDB-lite"/>
    </source>
</evidence>
<gene>
    <name evidence="3" type="ORF">QYM36_017514</name>
</gene>
<protein>
    <submittedName>
        <fullName evidence="3">Uncharacterized protein</fullName>
    </submittedName>
</protein>
<evidence type="ECO:0000313" key="4">
    <source>
        <dbReference type="Proteomes" id="UP001187531"/>
    </source>
</evidence>
<dbReference type="Proteomes" id="UP001187531">
    <property type="component" value="Unassembled WGS sequence"/>
</dbReference>
<evidence type="ECO:0000313" key="3">
    <source>
        <dbReference type="EMBL" id="KAK2704216.1"/>
    </source>
</evidence>
<keyword evidence="2" id="KW-1133">Transmembrane helix</keyword>
<name>A0AA88KVW7_ARTSF</name>
<evidence type="ECO:0000256" key="2">
    <source>
        <dbReference type="SAM" id="Phobius"/>
    </source>
</evidence>
<feature type="non-terminal residue" evidence="3">
    <location>
        <position position="1"/>
    </location>
</feature>
<keyword evidence="2" id="KW-0472">Membrane</keyword>
<sequence>KIERLTTQTLNARKALKREKEIFHLHLMIRKQRRPRRQRASNIIAHFKIAFLFAFCFGFIVEIYRMDATTKRTKQLLITAEEIDERFWEGTDEIQEYPEDIRNSLFPSSDDEGSSFNEKE</sequence>
<dbReference type="AlphaFoldDB" id="A0AA88KVW7"/>
<keyword evidence="2" id="KW-0812">Transmembrane</keyword>
<keyword evidence="4" id="KW-1185">Reference proteome</keyword>
<comment type="caution">
    <text evidence="3">The sequence shown here is derived from an EMBL/GenBank/DDBJ whole genome shotgun (WGS) entry which is preliminary data.</text>
</comment>
<feature type="transmembrane region" description="Helical" evidence="2">
    <location>
        <begin position="43"/>
        <end position="64"/>
    </location>
</feature>
<reference evidence="3" key="1">
    <citation type="submission" date="2023-07" db="EMBL/GenBank/DDBJ databases">
        <title>Chromosome-level genome assembly of Artemia franciscana.</title>
        <authorList>
            <person name="Jo E."/>
        </authorList>
    </citation>
    <scope>NUCLEOTIDE SEQUENCE</scope>
    <source>
        <tissue evidence="3">Whole body</tissue>
    </source>
</reference>
<accession>A0AA88KVW7</accession>
<organism evidence="3 4">
    <name type="scientific">Artemia franciscana</name>
    <name type="common">Brine shrimp</name>
    <name type="synonym">Artemia sanfranciscana</name>
    <dbReference type="NCBI Taxonomy" id="6661"/>
    <lineage>
        <taxon>Eukaryota</taxon>
        <taxon>Metazoa</taxon>
        <taxon>Ecdysozoa</taxon>
        <taxon>Arthropoda</taxon>
        <taxon>Crustacea</taxon>
        <taxon>Branchiopoda</taxon>
        <taxon>Anostraca</taxon>
        <taxon>Artemiidae</taxon>
        <taxon>Artemia</taxon>
    </lineage>
</organism>
<proteinExistence type="predicted"/>